<sequence>MNQREKCKELFGSLSEDSDSLPDSPSPGAWPPPIDPGRRHRVSRTGTEIQRGDSSRDRHTRWLMETPPAPPKTGRRSVTTGQSGLKGETASGRTAAADMAAPCSSAAAMPASGSQAKMARKQPPRTKGRTTGSTGAETKPPRDDTSSQPGITDPGRAITNSPAERKAGGSGQGPPKSHRVTEPATKKPTLPPGIKRGPTARRGPIIRSVQVIRQPDTGIRTVASIAATKRSSPAPPPPEVEHVDPRVTTPTIANTTLGEPSNQTARPPDVPTIPPATSPSAAPLIVPPPAPPAYLRKDGWISRPGIPLAVPIQLPDGTCISVPMSAIRHNRKWRARTATGRWIFRFATNGRLTMCRKVTEVTID</sequence>
<evidence type="ECO:0000313" key="3">
    <source>
        <dbReference type="Proteomes" id="UP001430953"/>
    </source>
</evidence>
<evidence type="ECO:0000256" key="1">
    <source>
        <dbReference type="SAM" id="MobiDB-lite"/>
    </source>
</evidence>
<feature type="compositionally biased region" description="Pro residues" evidence="1">
    <location>
        <begin position="24"/>
        <end position="35"/>
    </location>
</feature>
<gene>
    <name evidence="2" type="ORF">PUN28_015260</name>
</gene>
<accession>A0AAW2F1I9</accession>
<organism evidence="2 3">
    <name type="scientific">Cardiocondyla obscurior</name>
    <dbReference type="NCBI Taxonomy" id="286306"/>
    <lineage>
        <taxon>Eukaryota</taxon>
        <taxon>Metazoa</taxon>
        <taxon>Ecdysozoa</taxon>
        <taxon>Arthropoda</taxon>
        <taxon>Hexapoda</taxon>
        <taxon>Insecta</taxon>
        <taxon>Pterygota</taxon>
        <taxon>Neoptera</taxon>
        <taxon>Endopterygota</taxon>
        <taxon>Hymenoptera</taxon>
        <taxon>Apocrita</taxon>
        <taxon>Aculeata</taxon>
        <taxon>Formicoidea</taxon>
        <taxon>Formicidae</taxon>
        <taxon>Myrmicinae</taxon>
        <taxon>Cardiocondyla</taxon>
    </lineage>
</organism>
<reference evidence="2 3" key="1">
    <citation type="submission" date="2023-03" db="EMBL/GenBank/DDBJ databases">
        <title>High recombination rates correlate with genetic variation in Cardiocondyla obscurior ants.</title>
        <authorList>
            <person name="Errbii M."/>
        </authorList>
    </citation>
    <scope>NUCLEOTIDE SEQUENCE [LARGE SCALE GENOMIC DNA]</scope>
    <source>
        <strain evidence="2">Alpha-2009</strain>
        <tissue evidence="2">Whole body</tissue>
    </source>
</reference>
<feature type="compositionally biased region" description="Basic residues" evidence="1">
    <location>
        <begin position="118"/>
        <end position="128"/>
    </location>
</feature>
<feature type="compositionally biased region" description="Basic and acidic residues" evidence="1">
    <location>
        <begin position="50"/>
        <end position="62"/>
    </location>
</feature>
<proteinExistence type="predicted"/>
<dbReference type="Proteomes" id="UP001430953">
    <property type="component" value="Unassembled WGS sequence"/>
</dbReference>
<dbReference type="EMBL" id="JADYXP020000016">
    <property type="protein sequence ID" value="KAL0108664.1"/>
    <property type="molecule type" value="Genomic_DNA"/>
</dbReference>
<comment type="caution">
    <text evidence="2">The sequence shown here is derived from an EMBL/GenBank/DDBJ whole genome shotgun (WGS) entry which is preliminary data.</text>
</comment>
<evidence type="ECO:0000313" key="2">
    <source>
        <dbReference type="EMBL" id="KAL0108664.1"/>
    </source>
</evidence>
<dbReference type="AlphaFoldDB" id="A0AAW2F1I9"/>
<protein>
    <submittedName>
        <fullName evidence="2">Uncharacterized protein</fullName>
    </submittedName>
</protein>
<name>A0AAW2F1I9_9HYME</name>
<feature type="compositionally biased region" description="Low complexity" evidence="1">
    <location>
        <begin position="95"/>
        <end position="116"/>
    </location>
</feature>
<keyword evidence="3" id="KW-1185">Reference proteome</keyword>
<feature type="region of interest" description="Disordered" evidence="1">
    <location>
        <begin position="1"/>
        <end position="207"/>
    </location>
</feature>